<keyword evidence="6" id="KW-0732">Signal</keyword>
<dbReference type="Proteomes" id="UP000030651">
    <property type="component" value="Unassembled WGS sequence"/>
</dbReference>
<dbReference type="eggNOG" id="KOG4177">
    <property type="taxonomic scope" value="Eukaryota"/>
</dbReference>
<dbReference type="Gene3D" id="1.25.40.20">
    <property type="entry name" value="Ankyrin repeat-containing domain"/>
    <property type="match status" value="3"/>
</dbReference>
<protein>
    <submittedName>
        <fullName evidence="7">Uncharacterized protein</fullName>
    </submittedName>
</protein>
<feature type="transmembrane region" description="Helical" evidence="5">
    <location>
        <begin position="57"/>
        <end position="78"/>
    </location>
</feature>
<dbReference type="PANTHER" id="PTHR24198:SF165">
    <property type="entry name" value="ANKYRIN REPEAT-CONTAINING PROTEIN-RELATED"/>
    <property type="match status" value="1"/>
</dbReference>
<feature type="signal peptide" evidence="6">
    <location>
        <begin position="1"/>
        <end position="17"/>
    </location>
</feature>
<dbReference type="Pfam" id="PF12796">
    <property type="entry name" value="Ank_2"/>
    <property type="match status" value="3"/>
</dbReference>
<keyword evidence="5" id="KW-0472">Membrane</keyword>
<evidence type="ECO:0000256" key="1">
    <source>
        <dbReference type="ARBA" id="ARBA00022737"/>
    </source>
</evidence>
<dbReference type="InterPro" id="IPR036770">
    <property type="entry name" value="Ankyrin_rpt-contain_sf"/>
</dbReference>
<dbReference type="PROSITE" id="PS50297">
    <property type="entry name" value="ANK_REP_REGION"/>
    <property type="match status" value="3"/>
</dbReference>
<feature type="transmembrane region" description="Helical" evidence="5">
    <location>
        <begin position="293"/>
        <end position="316"/>
    </location>
</feature>
<dbReference type="EMBL" id="KI912111">
    <property type="protein sequence ID" value="ETS83858.1"/>
    <property type="molecule type" value="Genomic_DNA"/>
</dbReference>
<evidence type="ECO:0000256" key="4">
    <source>
        <dbReference type="SAM" id="MobiDB-lite"/>
    </source>
</evidence>
<dbReference type="GeneID" id="19270747"/>
<name>W3XCN1_PESFW</name>
<evidence type="ECO:0000313" key="8">
    <source>
        <dbReference type="Proteomes" id="UP000030651"/>
    </source>
</evidence>
<evidence type="ECO:0000256" key="3">
    <source>
        <dbReference type="PROSITE-ProRule" id="PRU00023"/>
    </source>
</evidence>
<keyword evidence="5" id="KW-0812">Transmembrane</keyword>
<keyword evidence="5" id="KW-1133">Transmembrane helix</keyword>
<feature type="compositionally biased region" description="Basic and acidic residues" evidence="4">
    <location>
        <begin position="368"/>
        <end position="380"/>
    </location>
</feature>
<gene>
    <name evidence="7" type="ORF">PFICI_05734</name>
</gene>
<evidence type="ECO:0000256" key="2">
    <source>
        <dbReference type="ARBA" id="ARBA00023043"/>
    </source>
</evidence>
<keyword evidence="2 3" id="KW-0040">ANK repeat</keyword>
<dbReference type="Pfam" id="PF00023">
    <property type="entry name" value="Ank"/>
    <property type="match status" value="2"/>
</dbReference>
<dbReference type="InterPro" id="IPR002110">
    <property type="entry name" value="Ankyrin_rpt"/>
</dbReference>
<evidence type="ECO:0000313" key="7">
    <source>
        <dbReference type="EMBL" id="ETS83858.1"/>
    </source>
</evidence>
<dbReference type="PANTHER" id="PTHR24198">
    <property type="entry name" value="ANKYRIN REPEAT AND PROTEIN KINASE DOMAIN-CONTAINING PROTEIN"/>
    <property type="match status" value="1"/>
</dbReference>
<sequence>MFPRLLCAIVLAVGVAAEDGDDFANNLLSDLAPLLALFGERVTMQFMSQSLGWADNIILAMVPLGIITIISSAIRVGGPSFLKALIGRARENLAIAEQELMSSTSKEVCELWNGHEVVRCMGSCPVSEFICLLPGPPIVWNGDVTVMKFDEVLEKHFLERGRLFLSFPTFSTSTQVGELNLTLLLEEKTWKDMYKRIRNAISPNSPKGQKEVIKIESKPKKPLASIIITRNPGIDAPNVSLNSHSHTSRAELRMVAVLGIIFQLGVLIFSGCAVYHPTLEVRLQKDGNPVARYAFPCNAIGTVLLVVGMLLCAHVVESSTSEKTFRPSNNLKAQLVWLQQKKTVNDQVFDSFAIYAKTKRASITTSRRWSEDKTTQDQSDKLSVGVLDQQPPSQPPASTATSSPDVTRLPHPQGDVLEMKTILGTTIGLCGFIVQFVGLRGLHWSASIVQLGVVLLMTGLRAWVRRGLAKPPCCQHILSEFELDWFATTFADAKKAPWWPDVQNKENKRWSLDRLEATDTGFGNISEPPQSELPHLHAHRVMKIRRDLAQLASWHGPVSAEAISIARSIEVTMDFFFRDTEELNYTWALNSPTHDLVVLRLHRENGKWQAYADELEAALSLWLFSVDKAENDDELDHLNKSPIGDAQDDKWLRAKGLSAKNSLRILGSYSQSLHRDLWWWIPHETTRIISLTEVGDTTDLAQPLSVRTHRIVGSGRISRHTGKETRYGIKELPEINFNSKSSRNSDEKGENDNTTITTTEDEDSQKRLAVEFNGPLRSLFAQDIFSSFWVSAAKTLTESSFTEPAEIYSNHTTSNEPWRSFSSSISLRNEQFTKLARTIQSTGLGSLDDIYLSMIPPLSAANKLPPVSHVIDLARHHAEPHEYQQRWNEASYVYLWLFSVAKTFPADSEFATQAIAVVVEFLRQVSSALDFCERLALEPELDIYPNQRRWENKGDINTKDVLGWTPLHYAGLPSPSGTVLAPYLRVFPLGMSELEVNSQDLLGWTPLHYACGTKKPAVSFIRELVRSGADINIQGRDGVAPIHCAAMNGNLEVVNLLAESGANIDIQDASGKTPLLWACISRNRGTVEYLLKNANTKLRDGDGRTALHLAATFADDKTVSWLLEHGADALAVDREVMAPLHCAAECGHLEIVQLLCQVGKADVNAKDGYQTTPLHYAVLGGHEPVVRWLVRESEADLNAKNWRDMMPLHYAALCGHEAIVKCLIKEAGADAEARGGEEKGTAIYFAVRGRHESIVQFLIDQKVNIEANSILEEPVLHLAVRRRALGIAKLLLDAGAREYRNYKGQTALDLAGEERDAFTKLFAPYHSTG</sequence>
<dbReference type="SMART" id="SM00248">
    <property type="entry name" value="ANK"/>
    <property type="match status" value="10"/>
</dbReference>
<dbReference type="OMA" id="LGVDYCR"/>
<proteinExistence type="predicted"/>
<dbReference type="SUPFAM" id="SSF48403">
    <property type="entry name" value="Ankyrin repeat"/>
    <property type="match status" value="1"/>
</dbReference>
<dbReference type="OrthoDB" id="7464126at2759"/>
<feature type="repeat" description="ANK" evidence="3">
    <location>
        <begin position="1102"/>
        <end position="1134"/>
    </location>
</feature>
<keyword evidence="8" id="KW-1185">Reference proteome</keyword>
<dbReference type="PROSITE" id="PS50088">
    <property type="entry name" value="ANK_REPEAT"/>
    <property type="match status" value="3"/>
</dbReference>
<dbReference type="KEGG" id="pfy:PFICI_05734"/>
<feature type="repeat" description="ANK" evidence="3">
    <location>
        <begin position="1002"/>
        <end position="1036"/>
    </location>
</feature>
<dbReference type="InParanoid" id="W3XCN1"/>
<feature type="transmembrane region" description="Helical" evidence="5">
    <location>
        <begin position="444"/>
        <end position="464"/>
    </location>
</feature>
<dbReference type="STRING" id="1229662.W3XCN1"/>
<dbReference type="HOGENOM" id="CLU_001887_1_0_1"/>
<feature type="transmembrane region" description="Helical" evidence="5">
    <location>
        <begin position="255"/>
        <end position="278"/>
    </location>
</feature>
<evidence type="ECO:0000256" key="5">
    <source>
        <dbReference type="SAM" id="Phobius"/>
    </source>
</evidence>
<feature type="region of interest" description="Disordered" evidence="4">
    <location>
        <begin position="366"/>
        <end position="411"/>
    </location>
</feature>
<reference evidence="8" key="1">
    <citation type="journal article" date="2015" name="BMC Genomics">
        <title>Genomic and transcriptomic analysis of the endophytic fungus Pestalotiopsis fici reveals its lifestyle and high potential for synthesis of natural products.</title>
        <authorList>
            <person name="Wang X."/>
            <person name="Zhang X."/>
            <person name="Liu L."/>
            <person name="Xiang M."/>
            <person name="Wang W."/>
            <person name="Sun X."/>
            <person name="Che Y."/>
            <person name="Guo L."/>
            <person name="Liu G."/>
            <person name="Guo L."/>
            <person name="Wang C."/>
            <person name="Yin W.B."/>
            <person name="Stadler M."/>
            <person name="Zhang X."/>
            <person name="Liu X."/>
        </authorList>
    </citation>
    <scope>NUCLEOTIDE SEQUENCE [LARGE SCALE GENOMIC DNA]</scope>
    <source>
        <strain evidence="8">W106-1 / CGMCC3.15140</strain>
    </source>
</reference>
<keyword evidence="1" id="KW-0677">Repeat</keyword>
<feature type="region of interest" description="Disordered" evidence="4">
    <location>
        <begin position="737"/>
        <end position="763"/>
    </location>
</feature>
<evidence type="ECO:0000256" key="6">
    <source>
        <dbReference type="SAM" id="SignalP"/>
    </source>
</evidence>
<organism evidence="7 8">
    <name type="scientific">Pestalotiopsis fici (strain W106-1 / CGMCC3.15140)</name>
    <dbReference type="NCBI Taxonomy" id="1229662"/>
    <lineage>
        <taxon>Eukaryota</taxon>
        <taxon>Fungi</taxon>
        <taxon>Dikarya</taxon>
        <taxon>Ascomycota</taxon>
        <taxon>Pezizomycotina</taxon>
        <taxon>Sordariomycetes</taxon>
        <taxon>Xylariomycetidae</taxon>
        <taxon>Amphisphaeriales</taxon>
        <taxon>Sporocadaceae</taxon>
        <taxon>Pestalotiopsis</taxon>
    </lineage>
</organism>
<feature type="chain" id="PRO_5004834430" evidence="6">
    <location>
        <begin position="18"/>
        <end position="1329"/>
    </location>
</feature>
<accession>W3XCN1</accession>
<feature type="repeat" description="ANK" evidence="3">
    <location>
        <begin position="1037"/>
        <end position="1069"/>
    </location>
</feature>
<dbReference type="RefSeq" id="XP_007832506.1">
    <property type="nucleotide sequence ID" value="XM_007834315.1"/>
</dbReference>